<feature type="chain" id="PRO_5046449578" evidence="2">
    <location>
        <begin position="24"/>
        <end position="388"/>
    </location>
</feature>
<dbReference type="InterPro" id="IPR009045">
    <property type="entry name" value="Zn_M74/Hedgehog-like"/>
</dbReference>
<evidence type="ECO:0000256" key="2">
    <source>
        <dbReference type="SAM" id="SignalP"/>
    </source>
</evidence>
<keyword evidence="2" id="KW-0732">Signal</keyword>
<reference evidence="3 4" key="1">
    <citation type="submission" date="2021-12" db="EMBL/GenBank/DDBJ databases">
        <title>Discovery of the Pendulisporaceae a myxobacterial family with distinct sporulation behavior and unique specialized metabolism.</title>
        <authorList>
            <person name="Garcia R."/>
            <person name="Popoff A."/>
            <person name="Bader C.D."/>
            <person name="Loehr J."/>
            <person name="Walesch S."/>
            <person name="Walt C."/>
            <person name="Boldt J."/>
            <person name="Bunk B."/>
            <person name="Haeckl F.J.F.P.J."/>
            <person name="Gunesch A.P."/>
            <person name="Birkelbach J."/>
            <person name="Nuebel U."/>
            <person name="Pietschmann T."/>
            <person name="Bach T."/>
            <person name="Mueller R."/>
        </authorList>
    </citation>
    <scope>NUCLEOTIDE SEQUENCE [LARGE SCALE GENOMIC DNA]</scope>
    <source>
        <strain evidence="3 4">MSr11954</strain>
    </source>
</reference>
<feature type="compositionally biased region" description="Low complexity" evidence="1">
    <location>
        <begin position="22"/>
        <end position="90"/>
    </location>
</feature>
<dbReference type="EMBL" id="CP089984">
    <property type="protein sequence ID" value="WXB12778.1"/>
    <property type="molecule type" value="Genomic_DNA"/>
</dbReference>
<gene>
    <name evidence="3" type="ORF">LZC94_33625</name>
</gene>
<dbReference type="SUPFAM" id="SSF55166">
    <property type="entry name" value="Hedgehog/DD-peptidase"/>
    <property type="match status" value="1"/>
</dbReference>
<feature type="compositionally biased region" description="Basic and acidic residues" evidence="1">
    <location>
        <begin position="377"/>
        <end position="388"/>
    </location>
</feature>
<dbReference type="RefSeq" id="WP_394822398.1">
    <property type="nucleotide sequence ID" value="NZ_CP089984.1"/>
</dbReference>
<feature type="compositionally biased region" description="Pro residues" evidence="1">
    <location>
        <begin position="307"/>
        <end position="324"/>
    </location>
</feature>
<feature type="region of interest" description="Disordered" evidence="1">
    <location>
        <begin position="22"/>
        <end position="129"/>
    </location>
</feature>
<dbReference type="InterPro" id="IPR010275">
    <property type="entry name" value="MepK"/>
</dbReference>
<feature type="compositionally biased region" description="Low complexity" evidence="1">
    <location>
        <begin position="366"/>
        <end position="376"/>
    </location>
</feature>
<feature type="compositionally biased region" description="Basic and acidic residues" evidence="1">
    <location>
        <begin position="347"/>
        <end position="358"/>
    </location>
</feature>
<sequence>MKALFALGTVTALSLASFGDALAASPSSPAASPATAPAPATAVKSAAAPASAQKSAPAANRHTESAAASPSTPSTGAKPASGARPAPAHAPHGKTAGRARSGGMVPERTLEERPAKGALPGLKASKDKAKPPCFRDAVTIVHFAEEDTFPLTRCDGSVAHLAVERLSVLSRPGSAAKPGVDPSDLAKVKGNKLAPGIRRIDAKLVERIQSVVDHFSKGKHARLQLISGYRPASAGSYHATGRALDMRIDGVSNEALIAYCKTLPDTGCGYYPNSSFIHIDVREPGTGHVTWIDASGPGESPRYVSAWPPPAASSPASPNTPPPSDESAVTVEDALAKLDRLFPPLPADEHTTHMGEGKIDDDDDAPAAPSKPAAPSSEKKSEGLRYQR</sequence>
<proteinExistence type="predicted"/>
<accession>A0ABZ2LSF5</accession>
<evidence type="ECO:0000313" key="3">
    <source>
        <dbReference type="EMBL" id="WXB12778.1"/>
    </source>
</evidence>
<protein>
    <submittedName>
        <fullName evidence="3">DUF882 domain-containing protein</fullName>
    </submittedName>
</protein>
<evidence type="ECO:0000256" key="1">
    <source>
        <dbReference type="SAM" id="MobiDB-lite"/>
    </source>
</evidence>
<name>A0ABZ2LSF5_9BACT</name>
<feature type="region of interest" description="Disordered" evidence="1">
    <location>
        <begin position="300"/>
        <end position="388"/>
    </location>
</feature>
<organism evidence="3 4">
    <name type="scientific">Pendulispora albinea</name>
    <dbReference type="NCBI Taxonomy" id="2741071"/>
    <lineage>
        <taxon>Bacteria</taxon>
        <taxon>Pseudomonadati</taxon>
        <taxon>Myxococcota</taxon>
        <taxon>Myxococcia</taxon>
        <taxon>Myxococcales</taxon>
        <taxon>Sorangiineae</taxon>
        <taxon>Pendulisporaceae</taxon>
        <taxon>Pendulispora</taxon>
    </lineage>
</organism>
<dbReference type="Pfam" id="PF05951">
    <property type="entry name" value="Peptidase_M15_2"/>
    <property type="match status" value="1"/>
</dbReference>
<feature type="signal peptide" evidence="2">
    <location>
        <begin position="1"/>
        <end position="23"/>
    </location>
</feature>
<dbReference type="Gene3D" id="3.30.1380.10">
    <property type="match status" value="1"/>
</dbReference>
<keyword evidence="4" id="KW-1185">Reference proteome</keyword>
<evidence type="ECO:0000313" key="4">
    <source>
        <dbReference type="Proteomes" id="UP001370348"/>
    </source>
</evidence>
<dbReference type="Proteomes" id="UP001370348">
    <property type="component" value="Chromosome"/>
</dbReference>